<evidence type="ECO:0000313" key="2">
    <source>
        <dbReference type="Proteomes" id="UP000594261"/>
    </source>
</evidence>
<dbReference type="Gramene" id="QL08p032427:mrna">
    <property type="protein sequence ID" value="QL08p032427:mrna"/>
    <property type="gene ID" value="QL08p032427"/>
</dbReference>
<accession>A0A7N2MB05</accession>
<proteinExistence type="predicted"/>
<name>A0A7N2MB05_QUELO</name>
<dbReference type="InParanoid" id="A0A7N2MB05"/>
<dbReference type="AlphaFoldDB" id="A0A7N2MB05"/>
<dbReference type="EMBL" id="LRBV02000008">
    <property type="status" value="NOT_ANNOTATED_CDS"/>
    <property type="molecule type" value="Genomic_DNA"/>
</dbReference>
<organism evidence="1 2">
    <name type="scientific">Quercus lobata</name>
    <name type="common">Valley oak</name>
    <dbReference type="NCBI Taxonomy" id="97700"/>
    <lineage>
        <taxon>Eukaryota</taxon>
        <taxon>Viridiplantae</taxon>
        <taxon>Streptophyta</taxon>
        <taxon>Embryophyta</taxon>
        <taxon>Tracheophyta</taxon>
        <taxon>Spermatophyta</taxon>
        <taxon>Magnoliopsida</taxon>
        <taxon>eudicotyledons</taxon>
        <taxon>Gunneridae</taxon>
        <taxon>Pentapetalae</taxon>
        <taxon>rosids</taxon>
        <taxon>fabids</taxon>
        <taxon>Fagales</taxon>
        <taxon>Fagaceae</taxon>
        <taxon>Quercus</taxon>
    </lineage>
</organism>
<reference evidence="1 2" key="1">
    <citation type="journal article" date="2016" name="G3 (Bethesda)">
        <title>First Draft Assembly and Annotation of the Genome of a California Endemic Oak Quercus lobata Nee (Fagaceae).</title>
        <authorList>
            <person name="Sork V.L."/>
            <person name="Fitz-Gibbon S.T."/>
            <person name="Puiu D."/>
            <person name="Crepeau M."/>
            <person name="Gugger P.F."/>
            <person name="Sherman R."/>
            <person name="Stevens K."/>
            <person name="Langley C.H."/>
            <person name="Pellegrini M."/>
            <person name="Salzberg S.L."/>
        </authorList>
    </citation>
    <scope>NUCLEOTIDE SEQUENCE [LARGE SCALE GENOMIC DNA]</scope>
    <source>
        <strain evidence="1 2">cv. SW786</strain>
    </source>
</reference>
<keyword evidence="2" id="KW-1185">Reference proteome</keyword>
<sequence>MSLTVKKLAMSHLVSLNKNAYIRALSPWTNGTSSCSFSVCAGQTGSGDSSDTSEDGAGISHQEFQRWCNGGGTFPKSACIDLTVLI</sequence>
<reference evidence="1" key="2">
    <citation type="submission" date="2021-01" db="UniProtKB">
        <authorList>
            <consortium name="EnsemblPlants"/>
        </authorList>
    </citation>
    <scope>IDENTIFICATION</scope>
</reference>
<protein>
    <submittedName>
        <fullName evidence="1">Uncharacterized protein</fullName>
    </submittedName>
</protein>
<dbReference type="PROSITE" id="PS51257">
    <property type="entry name" value="PROKAR_LIPOPROTEIN"/>
    <property type="match status" value="1"/>
</dbReference>
<evidence type="ECO:0000313" key="1">
    <source>
        <dbReference type="EnsemblPlants" id="QL08p032427:mrna"/>
    </source>
</evidence>
<dbReference type="Proteomes" id="UP000594261">
    <property type="component" value="Chromosome 8"/>
</dbReference>
<dbReference type="EnsemblPlants" id="QL08p032427:mrna">
    <property type="protein sequence ID" value="QL08p032427:mrna"/>
    <property type="gene ID" value="QL08p032427"/>
</dbReference>